<evidence type="ECO:0000256" key="1">
    <source>
        <dbReference type="ARBA" id="ARBA00004571"/>
    </source>
</evidence>
<evidence type="ECO:0000256" key="5">
    <source>
        <dbReference type="ARBA" id="ARBA00022729"/>
    </source>
</evidence>
<evidence type="ECO:0000256" key="4">
    <source>
        <dbReference type="ARBA" id="ARBA00022692"/>
    </source>
</evidence>
<evidence type="ECO:0000313" key="14">
    <source>
        <dbReference type="EMBL" id="SCY37759.1"/>
    </source>
</evidence>
<comment type="subcellular location">
    <subcellularLocation>
        <location evidence="1 10">Cell outer membrane</location>
        <topology evidence="1 10">Multi-pass membrane protein</topology>
    </subcellularLocation>
</comment>
<dbReference type="Pfam" id="PF07715">
    <property type="entry name" value="Plug"/>
    <property type="match status" value="1"/>
</dbReference>
<dbReference type="PANTHER" id="PTHR30069">
    <property type="entry name" value="TONB-DEPENDENT OUTER MEMBRANE RECEPTOR"/>
    <property type="match status" value="1"/>
</dbReference>
<dbReference type="InterPro" id="IPR037066">
    <property type="entry name" value="Plug_dom_sf"/>
</dbReference>
<evidence type="ECO:0000259" key="12">
    <source>
        <dbReference type="Pfam" id="PF00593"/>
    </source>
</evidence>
<dbReference type="InterPro" id="IPR000531">
    <property type="entry name" value="Beta-barrel_TonB"/>
</dbReference>
<comment type="similarity">
    <text evidence="10 11">Belongs to the TonB-dependent receptor family.</text>
</comment>
<dbReference type="Proteomes" id="UP000199354">
    <property type="component" value="Unassembled WGS sequence"/>
</dbReference>
<keyword evidence="3 10" id="KW-1134">Transmembrane beta strand</keyword>
<reference evidence="14 15" key="1">
    <citation type="submission" date="2016-10" db="EMBL/GenBank/DDBJ databases">
        <authorList>
            <person name="de Groot N.N."/>
        </authorList>
    </citation>
    <scope>NUCLEOTIDE SEQUENCE [LARGE SCALE GENOMIC DNA]</scope>
    <source>
        <strain evidence="14 15">CGMCC 1.7031</strain>
    </source>
</reference>
<dbReference type="Gene3D" id="2.170.130.10">
    <property type="entry name" value="TonB-dependent receptor, plug domain"/>
    <property type="match status" value="1"/>
</dbReference>
<evidence type="ECO:0000256" key="9">
    <source>
        <dbReference type="ARBA" id="ARBA00023237"/>
    </source>
</evidence>
<dbReference type="Pfam" id="PF00593">
    <property type="entry name" value="TonB_dep_Rec_b-barrel"/>
    <property type="match status" value="1"/>
</dbReference>
<evidence type="ECO:0000256" key="11">
    <source>
        <dbReference type="RuleBase" id="RU003357"/>
    </source>
</evidence>
<dbReference type="GO" id="GO:0009279">
    <property type="term" value="C:cell outer membrane"/>
    <property type="evidence" value="ECO:0007669"/>
    <property type="project" value="UniProtKB-SubCell"/>
</dbReference>
<evidence type="ECO:0000256" key="8">
    <source>
        <dbReference type="ARBA" id="ARBA00023170"/>
    </source>
</evidence>
<dbReference type="OrthoDB" id="9764669at2"/>
<dbReference type="InterPro" id="IPR036942">
    <property type="entry name" value="Beta-barrel_TonB_sf"/>
</dbReference>
<dbReference type="PANTHER" id="PTHR30069:SF29">
    <property type="entry name" value="HEMOGLOBIN AND HEMOGLOBIN-HAPTOGLOBIN-BINDING PROTEIN 1-RELATED"/>
    <property type="match status" value="1"/>
</dbReference>
<accession>A0A1G5FER1</accession>
<dbReference type="RefSeq" id="WP_091141463.1">
    <property type="nucleotide sequence ID" value="NZ_FMVF01000005.1"/>
</dbReference>
<keyword evidence="4 10" id="KW-0812">Transmembrane</keyword>
<name>A0A1G5FER1_9FLAO</name>
<keyword evidence="5" id="KW-0732">Signal</keyword>
<dbReference type="InterPro" id="IPR039426">
    <property type="entry name" value="TonB-dep_rcpt-like"/>
</dbReference>
<keyword evidence="2 10" id="KW-0813">Transport</keyword>
<dbReference type="SUPFAM" id="SSF56935">
    <property type="entry name" value="Porins"/>
    <property type="match status" value="1"/>
</dbReference>
<evidence type="ECO:0000256" key="2">
    <source>
        <dbReference type="ARBA" id="ARBA00022448"/>
    </source>
</evidence>
<keyword evidence="9 10" id="KW-0998">Cell outer membrane</keyword>
<dbReference type="EMBL" id="FMVF01000005">
    <property type="protein sequence ID" value="SCY37759.1"/>
    <property type="molecule type" value="Genomic_DNA"/>
</dbReference>
<feature type="domain" description="TonB-dependent receptor plug" evidence="13">
    <location>
        <begin position="69"/>
        <end position="174"/>
    </location>
</feature>
<evidence type="ECO:0000313" key="15">
    <source>
        <dbReference type="Proteomes" id="UP000199354"/>
    </source>
</evidence>
<dbReference type="InterPro" id="IPR012910">
    <property type="entry name" value="Plug_dom"/>
</dbReference>
<keyword evidence="6 11" id="KW-0798">TonB box</keyword>
<keyword evidence="7 10" id="KW-0472">Membrane</keyword>
<feature type="domain" description="TonB-dependent receptor-like beta-barrel" evidence="12">
    <location>
        <begin position="240"/>
        <end position="687"/>
    </location>
</feature>
<gene>
    <name evidence="14" type="ORF">SAMN02927903_01272</name>
</gene>
<keyword evidence="8 14" id="KW-0675">Receptor</keyword>
<evidence type="ECO:0000256" key="7">
    <source>
        <dbReference type="ARBA" id="ARBA00023136"/>
    </source>
</evidence>
<protein>
    <submittedName>
        <fullName evidence="14">Outer membrane receptor for ferrienterochelin and colicins</fullName>
    </submittedName>
</protein>
<dbReference type="GO" id="GO:0044718">
    <property type="term" value="P:siderophore transmembrane transport"/>
    <property type="evidence" value="ECO:0007669"/>
    <property type="project" value="TreeGrafter"/>
</dbReference>
<dbReference type="PROSITE" id="PS52016">
    <property type="entry name" value="TONB_DEPENDENT_REC_3"/>
    <property type="match status" value="1"/>
</dbReference>
<dbReference type="GO" id="GO:0015344">
    <property type="term" value="F:siderophore uptake transmembrane transporter activity"/>
    <property type="evidence" value="ECO:0007669"/>
    <property type="project" value="TreeGrafter"/>
</dbReference>
<evidence type="ECO:0000256" key="10">
    <source>
        <dbReference type="PROSITE-ProRule" id="PRU01360"/>
    </source>
</evidence>
<sequence>MHSSLRHFFNRFAPTAPVCAGVRPSTKHYSLFILLTISGAHAQNDTIRKAKPLDEVVITGQYSKQSVDKSVYQVKVISRADIDRQAGNNLADLLNQQLNINIIPSASSGKSSVRLFGLDAQYFKILIDNIPVINDEGLGNNTDLTQINLDDVQQIEIVEGSMGVEYGANAISGIINIITKKSGKSKWEITPFIQEETVGDEYSLMKRGRHIQSLKIGHNINSRLYANAMVTTNYFKGFLDDRQGKDHLYNDGQRGYRWLPKDQVNAKAFLGYNLDNHAFFYKFEFFDESTDFYSQNVQENPQPQTGTIHPVTFDDNTFISTRYFHHFNATGKFSFMDYDISTSFQQQERNVETFKYRIGERQKYDVEKTEYESREGFHSRGNFSNFLKNETIDFQVGYEISEITGHLSYLTGVLFDGSLEKRLGSYDAFASTEINFTKRFSLRPGARVMFSSQFDTQAALSLSSRYDLGKGYQLRAVVGTAPRIPNYEELYTYFVDVNHDSQGNPNLKPEQGTSVSLFLNKTFASQSGALFRTSLNGFFLDVRDRIEQITYTNDEGKLAFTFDNIDLFRTYGGTLTTGFQYRNWSGNAGVTVSGTSKVLDILSASEQADDYLVAMQYNANLSHTLAKTGTIFSAYLKYTGPQYQFIQVPSTGEIVKGRQNEFTWLDASIMQPFLNRTLELTIGARNLLDITQVNTSTDGGGTHTAASSSVMLGYGRSYFMKLRYRLNF</sequence>
<evidence type="ECO:0000259" key="13">
    <source>
        <dbReference type="Pfam" id="PF07715"/>
    </source>
</evidence>
<organism evidence="14 15">
    <name type="scientific">Flavobacterium caeni</name>
    <dbReference type="NCBI Taxonomy" id="490189"/>
    <lineage>
        <taxon>Bacteria</taxon>
        <taxon>Pseudomonadati</taxon>
        <taxon>Bacteroidota</taxon>
        <taxon>Flavobacteriia</taxon>
        <taxon>Flavobacteriales</taxon>
        <taxon>Flavobacteriaceae</taxon>
        <taxon>Flavobacterium</taxon>
    </lineage>
</organism>
<evidence type="ECO:0000256" key="3">
    <source>
        <dbReference type="ARBA" id="ARBA00022452"/>
    </source>
</evidence>
<keyword evidence="15" id="KW-1185">Reference proteome</keyword>
<dbReference type="Gene3D" id="2.40.170.20">
    <property type="entry name" value="TonB-dependent receptor, beta-barrel domain"/>
    <property type="match status" value="1"/>
</dbReference>
<dbReference type="AlphaFoldDB" id="A0A1G5FER1"/>
<proteinExistence type="inferred from homology"/>
<evidence type="ECO:0000256" key="6">
    <source>
        <dbReference type="ARBA" id="ARBA00023077"/>
    </source>
</evidence>
<dbReference type="STRING" id="490189.SAMN02927903_01272"/>